<evidence type="ECO:0000313" key="1">
    <source>
        <dbReference type="EMBL" id="AXH89422.1"/>
    </source>
</evidence>
<sequence>MSEQAGPILDGLGITLDLGDGDLVASAMIVAKVVRADGQVTLLIEDSEGMTWLDQYGLIAAASDLIRSPSFERDDDD</sequence>
<reference evidence="1 2" key="2">
    <citation type="submission" date="2018-08" db="EMBL/GenBank/DDBJ databases">
        <title>Streptomyces kandeliansis sp. nov., an endophytic bacterium isolated from mangrove plant.</title>
        <authorList>
            <person name="Wang R."/>
        </authorList>
    </citation>
    <scope>NUCLEOTIDE SEQUENCE [LARGE SCALE GENOMIC DNA]</scope>
    <source>
        <strain evidence="2">H14(2018)</strain>
    </source>
</reference>
<evidence type="ECO:0000313" key="2">
    <source>
        <dbReference type="Proteomes" id="UP000253958"/>
    </source>
</evidence>
<dbReference type="AlphaFoldDB" id="A0A6N3JVM6"/>
<dbReference type="EMBL" id="CP031263">
    <property type="protein sequence ID" value="AXH89422.1"/>
    <property type="molecule type" value="Genomic_DNA"/>
</dbReference>
<protein>
    <submittedName>
        <fullName evidence="1">Uncharacterized protein</fullName>
    </submittedName>
</protein>
<dbReference type="Proteomes" id="UP000253958">
    <property type="component" value="Chromosome"/>
</dbReference>
<proteinExistence type="predicted"/>
<reference evidence="1 2" key="1">
    <citation type="submission" date="2018-07" db="EMBL/GenBank/DDBJ databases">
        <authorList>
            <person name="Ye Y."/>
        </authorList>
    </citation>
    <scope>NUCLEOTIDE SEQUENCE [LARGE SCALE GENOMIC DNA]</scope>
    <source>
        <strain evidence="2">H14(2018)</strain>
    </source>
</reference>
<name>A0A6N3JVM6_9ACTN</name>
<accession>A0A6N3JVM6</accession>
<organism evidence="1 2">
    <name type="scientific">Micromonospora aurantiaca</name>
    <name type="common">nom. illeg.</name>
    <dbReference type="NCBI Taxonomy" id="47850"/>
    <lineage>
        <taxon>Bacteria</taxon>
        <taxon>Bacillati</taxon>
        <taxon>Actinomycetota</taxon>
        <taxon>Actinomycetes</taxon>
        <taxon>Micromonosporales</taxon>
        <taxon>Micromonosporaceae</taxon>
        <taxon>Micromonospora</taxon>
    </lineage>
</organism>
<gene>
    <name evidence="1" type="ORF">DVH21_05420</name>
</gene>
<dbReference type="RefSeq" id="WP_114918976.1">
    <property type="nucleotide sequence ID" value="NZ_CP031263.1"/>
</dbReference>